<dbReference type="PROSITE" id="PS01179">
    <property type="entry name" value="PID"/>
    <property type="match status" value="1"/>
</dbReference>
<evidence type="ECO:0000259" key="7">
    <source>
        <dbReference type="PROSITE" id="PS01179"/>
    </source>
</evidence>
<keyword evidence="9" id="KW-1185">Reference proteome</keyword>
<evidence type="ECO:0000256" key="1">
    <source>
        <dbReference type="ARBA" id="ARBA00004496"/>
    </source>
</evidence>
<name>A0A7K9U4Y1_9AVES</name>
<feature type="region of interest" description="Disordered" evidence="6">
    <location>
        <begin position="587"/>
        <end position="710"/>
    </location>
</feature>
<keyword evidence="4" id="KW-0597">Phosphoprotein</keyword>
<dbReference type="CDD" id="cd01215">
    <property type="entry name" value="PTB_Dab"/>
    <property type="match status" value="1"/>
</dbReference>
<comment type="subcellular location">
    <subcellularLocation>
        <location evidence="1">Cytoplasm</location>
    </subcellularLocation>
</comment>
<reference evidence="8 9" key="1">
    <citation type="submission" date="2019-09" db="EMBL/GenBank/DDBJ databases">
        <title>Bird 10,000 Genomes (B10K) Project - Family phase.</title>
        <authorList>
            <person name="Zhang G."/>
        </authorList>
    </citation>
    <scope>NUCLEOTIDE SEQUENCE [LARGE SCALE GENOMIC DNA]</scope>
    <source>
        <strain evidence="8">B10K-DU-001-61</strain>
        <tissue evidence="8">Muscle</tissue>
    </source>
</reference>
<feature type="compositionally biased region" description="Polar residues" evidence="6">
    <location>
        <begin position="1"/>
        <end position="14"/>
    </location>
</feature>
<dbReference type="GO" id="GO:0010718">
    <property type="term" value="P:positive regulation of epithelial to mesenchymal transition"/>
    <property type="evidence" value="ECO:0007669"/>
    <property type="project" value="TreeGrafter"/>
</dbReference>
<accession>A0A7K9U4Y1</accession>
<evidence type="ECO:0000313" key="8">
    <source>
        <dbReference type="EMBL" id="NXI55809.1"/>
    </source>
</evidence>
<dbReference type="SUPFAM" id="SSF50729">
    <property type="entry name" value="PH domain-like"/>
    <property type="match status" value="1"/>
</dbReference>
<evidence type="ECO:0000256" key="6">
    <source>
        <dbReference type="SAM" id="MobiDB-lite"/>
    </source>
</evidence>
<feature type="compositionally biased region" description="Basic and acidic residues" evidence="6">
    <location>
        <begin position="626"/>
        <end position="639"/>
    </location>
</feature>
<gene>
    <name evidence="8" type="primary">Dab2</name>
    <name evidence="8" type="ORF">CHLAEN_R09312</name>
</gene>
<evidence type="ECO:0000256" key="2">
    <source>
        <dbReference type="ARBA" id="ARBA00022473"/>
    </source>
</evidence>
<dbReference type="GO" id="GO:0005737">
    <property type="term" value="C:cytoplasm"/>
    <property type="evidence" value="ECO:0007669"/>
    <property type="project" value="UniProtKB-SubCell"/>
</dbReference>
<feature type="compositionally biased region" description="Basic and acidic residues" evidence="6">
    <location>
        <begin position="652"/>
        <end position="662"/>
    </location>
</feature>
<dbReference type="Pfam" id="PF21792">
    <property type="entry name" value="DAB2_SBM"/>
    <property type="match status" value="1"/>
</dbReference>
<comment type="caution">
    <text evidence="8">The sequence shown here is derived from an EMBL/GenBank/DDBJ whole genome shotgun (WGS) entry which is preliminary data.</text>
</comment>
<proteinExistence type="predicted"/>
<dbReference type="PANTHER" id="PTHR47695:SF5">
    <property type="entry name" value="DISABLED HOMOLOG 2"/>
    <property type="match status" value="1"/>
</dbReference>
<evidence type="ECO:0000313" key="9">
    <source>
        <dbReference type="Proteomes" id="UP000579406"/>
    </source>
</evidence>
<feature type="region of interest" description="Disordered" evidence="6">
    <location>
        <begin position="537"/>
        <end position="563"/>
    </location>
</feature>
<feature type="compositionally biased region" description="Low complexity" evidence="6">
    <location>
        <begin position="700"/>
        <end position="710"/>
    </location>
</feature>
<dbReference type="GO" id="GO:0030154">
    <property type="term" value="P:cell differentiation"/>
    <property type="evidence" value="ECO:0007669"/>
    <property type="project" value="UniProtKB-KW"/>
</dbReference>
<organism evidence="8 9">
    <name type="scientific">Chloroceryle aenea</name>
    <name type="common">American pygmy kingfisher</name>
    <dbReference type="NCBI Taxonomy" id="176938"/>
    <lineage>
        <taxon>Eukaryota</taxon>
        <taxon>Metazoa</taxon>
        <taxon>Chordata</taxon>
        <taxon>Craniata</taxon>
        <taxon>Vertebrata</taxon>
        <taxon>Euteleostomi</taxon>
        <taxon>Archelosauria</taxon>
        <taxon>Archosauria</taxon>
        <taxon>Dinosauria</taxon>
        <taxon>Saurischia</taxon>
        <taxon>Theropoda</taxon>
        <taxon>Coelurosauria</taxon>
        <taxon>Aves</taxon>
        <taxon>Neognathae</taxon>
        <taxon>Neoaves</taxon>
        <taxon>Telluraves</taxon>
        <taxon>Coraciimorphae</taxon>
        <taxon>Coraciiformes</taxon>
        <taxon>Cerylidae</taxon>
        <taxon>Chloroceryle</taxon>
    </lineage>
</organism>
<dbReference type="GO" id="GO:0090090">
    <property type="term" value="P:negative regulation of canonical Wnt signaling pathway"/>
    <property type="evidence" value="ECO:0007669"/>
    <property type="project" value="TreeGrafter"/>
</dbReference>
<dbReference type="PANTHER" id="PTHR47695">
    <property type="entry name" value="PID DOMAIN-CONTAINING PROTEIN"/>
    <property type="match status" value="1"/>
</dbReference>
<keyword evidence="3" id="KW-0963">Cytoplasm</keyword>
<feature type="non-terminal residue" evidence="8">
    <location>
        <position position="710"/>
    </location>
</feature>
<keyword evidence="2" id="KW-0217">Developmental protein</keyword>
<feature type="region of interest" description="Disordered" evidence="6">
    <location>
        <begin position="251"/>
        <end position="311"/>
    </location>
</feature>
<dbReference type="Gene3D" id="2.30.29.30">
    <property type="entry name" value="Pleckstrin-homology domain (PH domain)/Phosphotyrosine-binding domain (PTB)"/>
    <property type="match status" value="1"/>
</dbReference>
<dbReference type="SMART" id="SM00462">
    <property type="entry name" value="PTB"/>
    <property type="match status" value="1"/>
</dbReference>
<sequence length="710" mass="77068">MSTETDTIHSQSEKQAPPKIQPSKREKKKGLEKTDESLLIRFKGDGVRYKAKLIGIDDVPEARGDKMSQDSMMKLKGMAAAARSQGQHKQKIWINISLSGIKIIDEKTGVIEHEHPVNKISFIARDVTDNRAFGYICGGEGQHQFFAIKTAQQADPLVVDLKDLFQLIYNMKKKEEDKVSKNMETALSGNEALAADQADKVKLGVDQMDLFGDMSTPPDMSSPTEAKEILLVDLNSEIETKQTLTKEDLFLNGTTTSLPQPKSQPPSLPESSISTNLSFFPMPNPDPFRDDPFEQPEQSAPPSFDSLKSADQKESLSILAPACNGASNGDTDYIGKQFDQISNRTGKQEALASQQPLESKLPAVTTPNGVPERERFLKASPNLFVECPSKGESLQNGAKLDSESNIQLMSHESITLNPPPQSMKPGRGRRSVKTEFSDLFGSDFFLSTTESLSFTTVAQTGCAPTSSMGLFSTSSTITPQFPTIGGLPVTPSPWSTQTHAFNQTTSVFPGSMMPAKPSGFTQPLAFGTPAVPNWNQPTSLGSAASQSSGVWAQSAQVPPNTWAQPSSAVNPFLNSMFPSSTLPAQVPSVLPSLSTTNNPPQPSPRTAPQKEPSKKESDAFIDLDPLGDKEKKDIKEMFKDFQLPKPPALPARRGEQQSHSELPKPVPQQSVSQADDLPESEDKPDLFSTSSESQKPPSGPFGDPFGDPFV</sequence>
<dbReference type="GO" id="GO:0006898">
    <property type="term" value="P:receptor-mediated endocytosis"/>
    <property type="evidence" value="ECO:0007669"/>
    <property type="project" value="TreeGrafter"/>
</dbReference>
<protein>
    <submittedName>
        <fullName evidence="8">DAB2 protein</fullName>
    </submittedName>
</protein>
<feature type="domain" description="PID" evidence="7">
    <location>
        <begin position="44"/>
        <end position="179"/>
    </location>
</feature>
<dbReference type="OrthoDB" id="10069833at2759"/>
<evidence type="ECO:0000256" key="3">
    <source>
        <dbReference type="ARBA" id="ARBA00022490"/>
    </source>
</evidence>
<feature type="non-terminal residue" evidence="8">
    <location>
        <position position="1"/>
    </location>
</feature>
<evidence type="ECO:0000256" key="4">
    <source>
        <dbReference type="ARBA" id="ARBA00022553"/>
    </source>
</evidence>
<dbReference type="Proteomes" id="UP000579406">
    <property type="component" value="Unassembled WGS sequence"/>
</dbReference>
<dbReference type="GO" id="GO:0045807">
    <property type="term" value="P:positive regulation of endocytosis"/>
    <property type="evidence" value="ECO:0007669"/>
    <property type="project" value="TreeGrafter"/>
</dbReference>
<dbReference type="GO" id="GO:0038024">
    <property type="term" value="F:cargo receptor activity"/>
    <property type="evidence" value="ECO:0007669"/>
    <property type="project" value="TreeGrafter"/>
</dbReference>
<dbReference type="GO" id="GO:0005905">
    <property type="term" value="C:clathrin-coated pit"/>
    <property type="evidence" value="ECO:0007669"/>
    <property type="project" value="TreeGrafter"/>
</dbReference>
<dbReference type="FunFam" id="2.30.29.30:FF:000035">
    <property type="entry name" value="Disabled homolog 2 isoform 1"/>
    <property type="match status" value="1"/>
</dbReference>
<dbReference type="InterPro" id="IPR048559">
    <property type="entry name" value="DAB1/2_SBM"/>
</dbReference>
<dbReference type="GO" id="GO:0035615">
    <property type="term" value="F:clathrin adaptor activity"/>
    <property type="evidence" value="ECO:0007669"/>
    <property type="project" value="TreeGrafter"/>
</dbReference>
<dbReference type="AlphaFoldDB" id="A0A7K9U4Y1"/>
<dbReference type="InterPro" id="IPR006020">
    <property type="entry name" value="PTB/PI_dom"/>
</dbReference>
<dbReference type="InterPro" id="IPR048561">
    <property type="entry name" value="Dab_PTB"/>
</dbReference>
<feature type="region of interest" description="Disordered" evidence="6">
    <location>
        <begin position="1"/>
        <end position="32"/>
    </location>
</feature>
<keyword evidence="5" id="KW-0221">Differentiation</keyword>
<dbReference type="InterPro" id="IPR011993">
    <property type="entry name" value="PH-like_dom_sf"/>
</dbReference>
<evidence type="ECO:0000256" key="5">
    <source>
        <dbReference type="ARBA" id="ARBA00022782"/>
    </source>
</evidence>
<dbReference type="EMBL" id="VWZY01008039">
    <property type="protein sequence ID" value="NXI55809.1"/>
    <property type="molecule type" value="Genomic_DNA"/>
</dbReference>